<dbReference type="InterPro" id="IPR001304">
    <property type="entry name" value="C-type_lectin-like"/>
</dbReference>
<feature type="non-terminal residue" evidence="11">
    <location>
        <position position="1"/>
    </location>
</feature>
<dbReference type="Gene3D" id="2.60.40.10">
    <property type="entry name" value="Immunoglobulins"/>
    <property type="match status" value="3"/>
</dbReference>
<comment type="caution">
    <text evidence="8">Lacks conserved residue(s) required for the propagation of feature annotation.</text>
</comment>
<name>A0AAV2PJX4_MEGNR</name>
<dbReference type="SUPFAM" id="SSF57424">
    <property type="entry name" value="LDL receptor-like module"/>
    <property type="match status" value="1"/>
</dbReference>
<evidence type="ECO:0000259" key="10">
    <source>
        <dbReference type="PROSITE" id="PS50835"/>
    </source>
</evidence>
<accession>A0AAV2PJX4</accession>
<comment type="caution">
    <text evidence="11">The sequence shown here is derived from an EMBL/GenBank/DDBJ whole genome shotgun (WGS) entry which is preliminary data.</text>
</comment>
<dbReference type="CDD" id="cd00112">
    <property type="entry name" value="LDLa"/>
    <property type="match status" value="1"/>
</dbReference>
<evidence type="ECO:0000256" key="8">
    <source>
        <dbReference type="PROSITE-ProRule" id="PRU00124"/>
    </source>
</evidence>
<feature type="disulfide bond" evidence="8">
    <location>
        <begin position="116"/>
        <end position="128"/>
    </location>
</feature>
<dbReference type="SMART" id="SM00042">
    <property type="entry name" value="CUB"/>
    <property type="match status" value="1"/>
</dbReference>
<keyword evidence="3" id="KW-0677">Repeat</keyword>
<evidence type="ECO:0000313" key="12">
    <source>
        <dbReference type="Proteomes" id="UP001497623"/>
    </source>
</evidence>
<dbReference type="InterPro" id="IPR013162">
    <property type="entry name" value="CD80_C2-set"/>
</dbReference>
<dbReference type="SUPFAM" id="SSF49854">
    <property type="entry name" value="Spermadhesin, CUB domain"/>
    <property type="match status" value="1"/>
</dbReference>
<feature type="disulfide bond" evidence="7">
    <location>
        <begin position="1"/>
        <end position="28"/>
    </location>
</feature>
<feature type="domain" description="Ig-like" evidence="10">
    <location>
        <begin position="151"/>
        <end position="248"/>
    </location>
</feature>
<dbReference type="Gene3D" id="2.60.120.290">
    <property type="entry name" value="Spermadhesin, CUB domain"/>
    <property type="match status" value="1"/>
</dbReference>
<dbReference type="CDD" id="cd00096">
    <property type="entry name" value="Ig"/>
    <property type="match status" value="1"/>
</dbReference>
<evidence type="ECO:0000256" key="4">
    <source>
        <dbReference type="ARBA" id="ARBA00023136"/>
    </source>
</evidence>
<dbReference type="SUPFAM" id="SSF48726">
    <property type="entry name" value="Immunoglobulin"/>
    <property type="match status" value="4"/>
</dbReference>
<dbReference type="FunFam" id="4.10.400.10:FF:000034">
    <property type="entry name" value="Low-density lipoprotein receptor-related protein 2"/>
    <property type="match status" value="1"/>
</dbReference>
<reference evidence="11 12" key="1">
    <citation type="submission" date="2024-05" db="EMBL/GenBank/DDBJ databases">
        <authorList>
            <person name="Wallberg A."/>
        </authorList>
    </citation>
    <scope>NUCLEOTIDE SEQUENCE [LARGE SCALE GENOMIC DNA]</scope>
</reference>
<feature type="domain" description="CUB" evidence="9">
    <location>
        <begin position="1"/>
        <end position="110"/>
    </location>
</feature>
<dbReference type="PROSITE" id="PS01180">
    <property type="entry name" value="CUB"/>
    <property type="match status" value="1"/>
</dbReference>
<dbReference type="PROSITE" id="PS50835">
    <property type="entry name" value="IG_LIKE"/>
    <property type="match status" value="4"/>
</dbReference>
<dbReference type="CDD" id="cd00037">
    <property type="entry name" value="CLECT"/>
    <property type="match status" value="1"/>
</dbReference>
<dbReference type="Pfam" id="PF08205">
    <property type="entry name" value="C2-set_2"/>
    <property type="match status" value="2"/>
</dbReference>
<dbReference type="CDD" id="cd00041">
    <property type="entry name" value="CUB"/>
    <property type="match status" value="1"/>
</dbReference>
<dbReference type="Pfam" id="PF13927">
    <property type="entry name" value="Ig_3"/>
    <property type="match status" value="1"/>
</dbReference>
<dbReference type="PROSITE" id="PS50068">
    <property type="entry name" value="LDLRA_2"/>
    <property type="match status" value="1"/>
</dbReference>
<evidence type="ECO:0000256" key="1">
    <source>
        <dbReference type="ARBA" id="ARBA00004167"/>
    </source>
</evidence>
<dbReference type="AlphaFoldDB" id="A0AAV2PJX4"/>
<dbReference type="InterPro" id="IPR035914">
    <property type="entry name" value="Sperma_CUB_dom_sf"/>
</dbReference>
<evidence type="ECO:0000313" key="11">
    <source>
        <dbReference type="EMBL" id="CAL4058779.1"/>
    </source>
</evidence>
<keyword evidence="5 8" id="KW-1015">Disulfide bond</keyword>
<dbReference type="InterPro" id="IPR016186">
    <property type="entry name" value="C-type_lectin-like/link_sf"/>
</dbReference>
<evidence type="ECO:0000256" key="2">
    <source>
        <dbReference type="ARBA" id="ARBA00022729"/>
    </source>
</evidence>
<dbReference type="SUPFAM" id="SSF56436">
    <property type="entry name" value="C-type lectin-like"/>
    <property type="match status" value="1"/>
</dbReference>
<dbReference type="Pfam" id="PF00431">
    <property type="entry name" value="CUB"/>
    <property type="match status" value="1"/>
</dbReference>
<dbReference type="PANTHER" id="PTHR45889">
    <property type="entry name" value="IG-LIKE DOMAIN-CONTAINING PROTEIN"/>
    <property type="match status" value="1"/>
</dbReference>
<feature type="domain" description="Ig-like" evidence="10">
    <location>
        <begin position="501"/>
        <end position="599"/>
    </location>
</feature>
<dbReference type="EMBL" id="CAXKWB010000041">
    <property type="protein sequence ID" value="CAL4058779.1"/>
    <property type="molecule type" value="Genomic_DNA"/>
</dbReference>
<feature type="non-terminal residue" evidence="11">
    <location>
        <position position="880"/>
    </location>
</feature>
<evidence type="ECO:0000259" key="9">
    <source>
        <dbReference type="PROSITE" id="PS01180"/>
    </source>
</evidence>
<dbReference type="InterPro" id="IPR036179">
    <property type="entry name" value="Ig-like_dom_sf"/>
</dbReference>
<feature type="disulfide bond" evidence="8">
    <location>
        <begin position="123"/>
        <end position="141"/>
    </location>
</feature>
<dbReference type="Gene3D" id="4.10.400.10">
    <property type="entry name" value="Low-density Lipoprotein Receptor"/>
    <property type="match status" value="1"/>
</dbReference>
<dbReference type="InterPro" id="IPR036055">
    <property type="entry name" value="LDL_receptor-like_sf"/>
</dbReference>
<keyword evidence="4" id="KW-0472">Membrane</keyword>
<dbReference type="Gene3D" id="3.10.100.10">
    <property type="entry name" value="Mannose-Binding Protein A, subunit A"/>
    <property type="match status" value="1"/>
</dbReference>
<keyword evidence="12" id="KW-1185">Reference proteome</keyword>
<dbReference type="InterPro" id="IPR007110">
    <property type="entry name" value="Ig-like_dom"/>
</dbReference>
<dbReference type="Pfam" id="PF00057">
    <property type="entry name" value="Ldl_recept_a"/>
    <property type="match status" value="1"/>
</dbReference>
<dbReference type="InterPro" id="IPR002172">
    <property type="entry name" value="LDrepeatLR_classA_rpt"/>
</dbReference>
<evidence type="ECO:0000256" key="5">
    <source>
        <dbReference type="ARBA" id="ARBA00023157"/>
    </source>
</evidence>
<dbReference type="SMART" id="SM00409">
    <property type="entry name" value="IG"/>
    <property type="match status" value="3"/>
</dbReference>
<dbReference type="InterPro" id="IPR000859">
    <property type="entry name" value="CUB_dom"/>
</dbReference>
<sequence length="880" mass="98001">CGVEYNSSSSGIIRHPLRGGNYQNNENCTWIIRASNRITITFVSFDTQTRRDYLYVRDGLSLELIGMFSGSRVPSSVPSPVTTNTNFAHLHFTSDYTTTRTGFELHWKTIEPYQGCGSRQFQCGNGTCIPNRLLCDDINNCGDRTDENNLPPVIINMNGSTIYWGHGGDATITCHLRCNTEPPTSPTWYHNGSIINFSSNTQVSVENTEGRWYRSVLRLSSVTMSSSGTYTCLPPANSQSSYQRLHITMACPGGFFMSTGSSQCFKYFPGAVSWDDARTRCHAEGLQMAMPANDVVAVALVNNLLHIYGDLDSDAWLGARGDEAAQHMVVTQGAQANTTISAEDPLWAPNDPDLGFTTAYCLMLGVALSSTQDAPGHHPYYSQPCSRDWEAAPLCEVPVYMLFNDSEVVANPGEQAQLDCGFIGNYSHCVWEKDSNTIKVEDVYKGMHSGLKRPDNTATNQCGIVVVQATNKSHGTWTCKIYNGQYGAFVGSKDLVITVKPTQTKMSPKQIIAYPSDLQEIECSVMAARPAAKITWTLNDRDITADAETVERHNNHDDTYMTLSTLHHVFNQEDNGQTLECVVTHSTLAEPDITTSTITTVFSPVKPSQAKVSPKQITAYPGDLQEIECSVMAAGPAAKITWTFNGRDITADAEAKETRNSYDGTSMTISTLYRLFNQEDNGHKLECVISHSTLDEPDITFIPITVYFSPVQKQVNTFYQIQLNRDYEVALSFSANPQPTALNWYYGQNFQEMANHIQIPIDNRKFSTSLIIRDNGNYQAHLRFAEITNEDIETHFKLHVANEIGATNYSVVLTEYHSPIECKKGFFMVRGSTQCFKLYDEEIRTWKEAQTKCQEEDLISAEPSDRAAASLRKYIFDKNG</sequence>
<dbReference type="InterPro" id="IPR003599">
    <property type="entry name" value="Ig_sub"/>
</dbReference>
<feature type="domain" description="Ig-like" evidence="10">
    <location>
        <begin position="398"/>
        <end position="498"/>
    </location>
</feature>
<proteinExistence type="predicted"/>
<dbReference type="SMART" id="SM00034">
    <property type="entry name" value="CLECT"/>
    <property type="match status" value="1"/>
</dbReference>
<evidence type="ECO:0000256" key="7">
    <source>
        <dbReference type="PROSITE-ProRule" id="PRU00059"/>
    </source>
</evidence>
<dbReference type="InterPro" id="IPR016187">
    <property type="entry name" value="CTDL_fold"/>
</dbReference>
<organism evidence="11 12">
    <name type="scientific">Meganyctiphanes norvegica</name>
    <name type="common">Northern krill</name>
    <name type="synonym">Thysanopoda norvegica</name>
    <dbReference type="NCBI Taxonomy" id="48144"/>
    <lineage>
        <taxon>Eukaryota</taxon>
        <taxon>Metazoa</taxon>
        <taxon>Ecdysozoa</taxon>
        <taxon>Arthropoda</taxon>
        <taxon>Crustacea</taxon>
        <taxon>Multicrustacea</taxon>
        <taxon>Malacostraca</taxon>
        <taxon>Eumalacostraca</taxon>
        <taxon>Eucarida</taxon>
        <taxon>Euphausiacea</taxon>
        <taxon>Euphausiidae</taxon>
        <taxon>Meganyctiphanes</taxon>
    </lineage>
</organism>
<gene>
    <name evidence="11" type="ORF">MNOR_LOCUS223</name>
</gene>
<evidence type="ECO:0000256" key="6">
    <source>
        <dbReference type="ARBA" id="ARBA00023180"/>
    </source>
</evidence>
<protein>
    <submittedName>
        <fullName evidence="11">Uncharacterized protein</fullName>
    </submittedName>
</protein>
<evidence type="ECO:0000256" key="3">
    <source>
        <dbReference type="ARBA" id="ARBA00022737"/>
    </source>
</evidence>
<dbReference type="PANTHER" id="PTHR45889:SF8">
    <property type="entry name" value="IG-LIKE DOMAIN-CONTAINING PROTEIN"/>
    <property type="match status" value="1"/>
</dbReference>
<dbReference type="InterPro" id="IPR013783">
    <property type="entry name" value="Ig-like_fold"/>
</dbReference>
<dbReference type="Proteomes" id="UP001497623">
    <property type="component" value="Unassembled WGS sequence"/>
</dbReference>
<comment type="subcellular location">
    <subcellularLocation>
        <location evidence="1">Membrane</location>
        <topology evidence="1">Single-pass membrane protein</topology>
    </subcellularLocation>
</comment>
<keyword evidence="6" id="KW-0325">Glycoprotein</keyword>
<feature type="domain" description="Ig-like" evidence="10">
    <location>
        <begin position="607"/>
        <end position="700"/>
    </location>
</feature>
<dbReference type="SMART" id="SM00192">
    <property type="entry name" value="LDLa"/>
    <property type="match status" value="1"/>
</dbReference>
<keyword evidence="2" id="KW-0732">Signal</keyword>
<dbReference type="GO" id="GO:0016020">
    <property type="term" value="C:membrane"/>
    <property type="evidence" value="ECO:0007669"/>
    <property type="project" value="UniProtKB-SubCell"/>
</dbReference>